<dbReference type="GO" id="GO:0007165">
    <property type="term" value="P:signal transduction"/>
    <property type="evidence" value="ECO:0007669"/>
    <property type="project" value="InterPro"/>
</dbReference>
<dbReference type="PANTHER" id="PTHR11347">
    <property type="entry name" value="CYCLIC NUCLEOTIDE PHOSPHODIESTERASE"/>
    <property type="match status" value="1"/>
</dbReference>
<evidence type="ECO:0000256" key="2">
    <source>
        <dbReference type="ARBA" id="ARBA00022723"/>
    </source>
</evidence>
<feature type="binding site" evidence="6">
    <location>
        <position position="511"/>
    </location>
    <ligand>
        <name>Zn(2+)</name>
        <dbReference type="ChEBI" id="CHEBI:29105"/>
        <label>1</label>
    </ligand>
</feature>
<feature type="binding site" evidence="5">
    <location>
        <position position="678"/>
    </location>
    <ligand>
        <name>AMP</name>
        <dbReference type="ChEBI" id="CHEBI:456215"/>
    </ligand>
</feature>
<dbReference type="AlphaFoldDB" id="A0A8R1TNU8"/>
<dbReference type="EnsemblMetazoa" id="OVOC1332.1">
    <property type="protein sequence ID" value="OVOC1332.1"/>
    <property type="gene ID" value="WBGene00238141"/>
</dbReference>
<dbReference type="InterPro" id="IPR003607">
    <property type="entry name" value="HD/PDEase_dom"/>
</dbReference>
<dbReference type="PROSITE" id="PS00126">
    <property type="entry name" value="PDEASE_I_1"/>
    <property type="match status" value="1"/>
</dbReference>
<accession>A0A8R1TNU8</accession>
<dbReference type="InterPro" id="IPR023088">
    <property type="entry name" value="PDEase"/>
</dbReference>
<keyword evidence="2 6" id="KW-0479">Metal-binding</keyword>
<reference evidence="10" key="1">
    <citation type="submission" date="2013-10" db="EMBL/GenBank/DDBJ databases">
        <title>Genome sequencing of Onchocerca volvulus.</title>
        <authorList>
            <person name="Cotton J."/>
            <person name="Tsai J."/>
            <person name="Stanley E."/>
            <person name="Tracey A."/>
            <person name="Holroyd N."/>
            <person name="Lustigman S."/>
            <person name="Berriman M."/>
        </authorList>
    </citation>
    <scope>NUCLEOTIDE SEQUENCE</scope>
</reference>
<evidence type="ECO:0000313" key="10">
    <source>
        <dbReference type="Proteomes" id="UP000024404"/>
    </source>
</evidence>
<feature type="binding site" evidence="6">
    <location>
        <position position="626"/>
    </location>
    <ligand>
        <name>Zn(2+)</name>
        <dbReference type="ChEBI" id="CHEBI:29105"/>
        <label>1</label>
    </ligand>
</feature>
<evidence type="ECO:0000259" key="8">
    <source>
        <dbReference type="PROSITE" id="PS51845"/>
    </source>
</evidence>
<dbReference type="PROSITE" id="PS51845">
    <property type="entry name" value="PDEASE_I_2"/>
    <property type="match status" value="1"/>
</dbReference>
<comment type="cofactor">
    <cofactor evidence="7">
        <name>a divalent metal cation</name>
        <dbReference type="ChEBI" id="CHEBI:60240"/>
    </cofactor>
    <text evidence="7">Binds 2 divalent metal cations per subunit. Site 1 may preferentially bind zinc ions, while site 2 has a preference for magnesium and/or manganese ions.</text>
</comment>
<evidence type="ECO:0000256" key="4">
    <source>
        <dbReference type="PIRSR" id="PIRSR623088-1"/>
    </source>
</evidence>
<reference evidence="9" key="2">
    <citation type="submission" date="2022-06" db="UniProtKB">
        <authorList>
            <consortium name="EnsemblMetazoa"/>
        </authorList>
    </citation>
    <scope>IDENTIFICATION</scope>
</reference>
<evidence type="ECO:0000256" key="7">
    <source>
        <dbReference type="RuleBase" id="RU363067"/>
    </source>
</evidence>
<protein>
    <recommendedName>
        <fullName evidence="7">Phosphodiesterase</fullName>
        <ecNumber evidence="7">3.1.4.-</ecNumber>
    </recommendedName>
</protein>
<feature type="domain" description="PDEase" evidence="8">
    <location>
        <begin position="395"/>
        <end position="720"/>
    </location>
</feature>
<feature type="binding site" evidence="5">
    <location>
        <position position="626"/>
    </location>
    <ligand>
        <name>AMP</name>
        <dbReference type="ChEBI" id="CHEBI:456215"/>
    </ligand>
</feature>
<evidence type="ECO:0000256" key="5">
    <source>
        <dbReference type="PIRSR" id="PIRSR623088-2"/>
    </source>
</evidence>
<name>A0A8R1TNU8_ONCVO</name>
<dbReference type="SMART" id="SM00471">
    <property type="entry name" value="HDc"/>
    <property type="match status" value="1"/>
</dbReference>
<dbReference type="Proteomes" id="UP000024404">
    <property type="component" value="Unassembled WGS sequence"/>
</dbReference>
<sequence length="737" mass="83984">MPWCCGLANSSGTTSTALITSDNDAQQSLNAINAADATTRRKSFIAPDNFGPMLLQPKKMALYVTANRQTTDCLFIESLRSNGWQIVKTGVGVAETNYQQQKPLLILLDIRLPDIATFVKMMHCLPASDEVFFAALSDRMVSEKRRRWLSLANLCHVFVSTSTDIALCEFFARIVNRLRATPALFAALDEVSQPIEICDNTLNVQFINHAYETSTGFKRSEVLGTKSSDNRRKSVQYKYSARSKDNITVGASEAELPRNESYDWQCLQVPGSSTSQQLVYMKRNSADSVFHANMSLKSERSQTALVDAPISEVLFSLRDAMTRVDEQTQQLLRDAIRVLSSSELYAPTITRFGNNDRIATGYYDGLIRLHHMPRTRKRSVVDAFKFKRKSDSFEGCRRLSVDVCNALLNDTQWNFDILNLERISDNHALSHLGRKIFERWKIHETLKCSKDLITRWFDTIEAHYNAINPYHNATHAADVLQATSFFLDCPTVAHHVQEVHATAALIAAAVHDLDHPARGNAFLINTRQPLALLYNDQSVLENHHIALAFQLTLQSTNDINIFAGLTREEFTTLRQATVEMVLATDMSRHFEYLTKFQQVVSNLKDNEENENNISLTICRMLIKCADIGNPTREWELCEKWAMRIVEEYFDQTNEEREKGLPLTMELFDRNVCNVPLTQCGFIDMFAREAFTSWAQFSNIPILLTQLEMNYEKWRKQTADWDPSNNAHLNDEGYFHNS</sequence>
<dbReference type="InterPro" id="IPR023174">
    <property type="entry name" value="PDEase_CS"/>
</dbReference>
<dbReference type="GO" id="GO:0004114">
    <property type="term" value="F:3',5'-cyclic-nucleotide phosphodiesterase activity"/>
    <property type="evidence" value="ECO:0007669"/>
    <property type="project" value="InterPro"/>
</dbReference>
<dbReference type="FunFam" id="1.10.1300.10:FF:000020">
    <property type="entry name" value="Phosphodiesterase"/>
    <property type="match status" value="1"/>
</dbReference>
<keyword evidence="10" id="KW-1185">Reference proteome</keyword>
<dbReference type="Pfam" id="PF00233">
    <property type="entry name" value="PDEase_I"/>
    <property type="match status" value="1"/>
</dbReference>
<dbReference type="GO" id="GO:1900194">
    <property type="term" value="P:negative regulation of oocyte maturation"/>
    <property type="evidence" value="ECO:0007669"/>
    <property type="project" value="EnsemblMetazoa"/>
</dbReference>
<feature type="binding site" evidence="6">
    <location>
        <position position="475"/>
    </location>
    <ligand>
        <name>Zn(2+)</name>
        <dbReference type="ChEBI" id="CHEBI:29105"/>
        <label>1</label>
    </ligand>
</feature>
<evidence type="ECO:0000256" key="1">
    <source>
        <dbReference type="ARBA" id="ARBA00007648"/>
    </source>
</evidence>
<evidence type="ECO:0000256" key="3">
    <source>
        <dbReference type="ARBA" id="ARBA00022801"/>
    </source>
</evidence>
<organism evidence="9 10">
    <name type="scientific">Onchocerca volvulus</name>
    <dbReference type="NCBI Taxonomy" id="6282"/>
    <lineage>
        <taxon>Eukaryota</taxon>
        <taxon>Metazoa</taxon>
        <taxon>Ecdysozoa</taxon>
        <taxon>Nematoda</taxon>
        <taxon>Chromadorea</taxon>
        <taxon>Rhabditida</taxon>
        <taxon>Spirurina</taxon>
        <taxon>Spiruromorpha</taxon>
        <taxon>Filarioidea</taxon>
        <taxon>Onchocercidae</taxon>
        <taxon>Onchocerca</taxon>
    </lineage>
</organism>
<dbReference type="SUPFAM" id="SSF109604">
    <property type="entry name" value="HD-domain/PDEase-like"/>
    <property type="match status" value="1"/>
</dbReference>
<dbReference type="InterPro" id="IPR036971">
    <property type="entry name" value="PDEase_catalytic_dom_sf"/>
</dbReference>
<dbReference type="InterPro" id="IPR002073">
    <property type="entry name" value="PDEase_catalytic_dom"/>
</dbReference>
<keyword evidence="3 7" id="KW-0378">Hydrolase</keyword>
<dbReference type="PRINTS" id="PR00387">
    <property type="entry name" value="PDIESTERASE1"/>
</dbReference>
<dbReference type="EC" id="3.1.4.-" evidence="7"/>
<proteinExistence type="inferred from homology"/>
<feature type="active site" description="Proton donor" evidence="4">
    <location>
        <position position="471"/>
    </location>
</feature>
<dbReference type="GO" id="GO:0046872">
    <property type="term" value="F:metal ion binding"/>
    <property type="evidence" value="ECO:0007669"/>
    <property type="project" value="UniProtKB-KW"/>
</dbReference>
<evidence type="ECO:0000313" key="9">
    <source>
        <dbReference type="EnsemblMetazoa" id="OVOC1332.1"/>
    </source>
</evidence>
<dbReference type="CDD" id="cd00077">
    <property type="entry name" value="HDc"/>
    <property type="match status" value="1"/>
</dbReference>
<evidence type="ECO:0000256" key="6">
    <source>
        <dbReference type="PIRSR" id="PIRSR623088-3"/>
    </source>
</evidence>
<feature type="binding site" evidence="5">
    <location>
        <begin position="471"/>
        <end position="475"/>
    </location>
    <ligand>
        <name>AMP</name>
        <dbReference type="ChEBI" id="CHEBI:456215"/>
    </ligand>
</feature>
<feature type="binding site" evidence="5">
    <location>
        <position position="512"/>
    </location>
    <ligand>
        <name>AMP</name>
        <dbReference type="ChEBI" id="CHEBI:456215"/>
    </ligand>
</feature>
<comment type="similarity">
    <text evidence="1 7">Belongs to the cyclic nucleotide phosphodiesterase family.</text>
</comment>
<dbReference type="Gene3D" id="1.10.1300.10">
    <property type="entry name" value="3'5'-cyclic nucleotide phosphodiesterase, catalytic domain"/>
    <property type="match status" value="1"/>
</dbReference>
<feature type="binding site" evidence="6">
    <location>
        <position position="512"/>
    </location>
    <ligand>
        <name>Zn(2+)</name>
        <dbReference type="ChEBI" id="CHEBI:29105"/>
        <label>2</label>
    </ligand>
</feature>
<feature type="binding site" evidence="6">
    <location>
        <position position="512"/>
    </location>
    <ligand>
        <name>Zn(2+)</name>
        <dbReference type="ChEBI" id="CHEBI:29105"/>
        <label>1</label>
    </ligand>
</feature>
<dbReference type="EMBL" id="CMVM020000036">
    <property type="status" value="NOT_ANNOTATED_CDS"/>
    <property type="molecule type" value="Genomic_DNA"/>
</dbReference>